<evidence type="ECO:0000313" key="3">
    <source>
        <dbReference type="Proteomes" id="UP001054945"/>
    </source>
</evidence>
<feature type="region of interest" description="Disordered" evidence="1">
    <location>
        <begin position="1"/>
        <end position="39"/>
    </location>
</feature>
<comment type="caution">
    <text evidence="2">The sequence shown here is derived from an EMBL/GenBank/DDBJ whole genome shotgun (WGS) entry which is preliminary data.</text>
</comment>
<organism evidence="2 3">
    <name type="scientific">Caerostris extrusa</name>
    <name type="common">Bark spider</name>
    <name type="synonym">Caerostris bankana</name>
    <dbReference type="NCBI Taxonomy" id="172846"/>
    <lineage>
        <taxon>Eukaryota</taxon>
        <taxon>Metazoa</taxon>
        <taxon>Ecdysozoa</taxon>
        <taxon>Arthropoda</taxon>
        <taxon>Chelicerata</taxon>
        <taxon>Arachnida</taxon>
        <taxon>Araneae</taxon>
        <taxon>Araneomorphae</taxon>
        <taxon>Entelegynae</taxon>
        <taxon>Araneoidea</taxon>
        <taxon>Araneidae</taxon>
        <taxon>Caerostris</taxon>
    </lineage>
</organism>
<sequence length="73" mass="7777">MMPRGEEFFDPPNAAVNQEKRNGRDAGAEKSLSPAQLPSSAACLLSRPPDVSENSLNVILLQYDGMLANATAC</sequence>
<keyword evidence="3" id="KW-1185">Reference proteome</keyword>
<protein>
    <submittedName>
        <fullName evidence="2">Uncharacterized protein</fullName>
    </submittedName>
</protein>
<reference evidence="2 3" key="1">
    <citation type="submission" date="2021-06" db="EMBL/GenBank/DDBJ databases">
        <title>Caerostris extrusa draft genome.</title>
        <authorList>
            <person name="Kono N."/>
            <person name="Arakawa K."/>
        </authorList>
    </citation>
    <scope>NUCLEOTIDE SEQUENCE [LARGE SCALE GENOMIC DNA]</scope>
</reference>
<gene>
    <name evidence="2" type="ORF">CEXT_190531</name>
</gene>
<evidence type="ECO:0000313" key="2">
    <source>
        <dbReference type="EMBL" id="GIX71421.1"/>
    </source>
</evidence>
<evidence type="ECO:0000256" key="1">
    <source>
        <dbReference type="SAM" id="MobiDB-lite"/>
    </source>
</evidence>
<accession>A0AAV4MHC8</accession>
<name>A0AAV4MHC8_CAEEX</name>
<proteinExistence type="predicted"/>
<dbReference type="EMBL" id="BPLR01019753">
    <property type="protein sequence ID" value="GIX71421.1"/>
    <property type="molecule type" value="Genomic_DNA"/>
</dbReference>
<dbReference type="Proteomes" id="UP001054945">
    <property type="component" value="Unassembled WGS sequence"/>
</dbReference>
<feature type="compositionally biased region" description="Basic and acidic residues" evidence="1">
    <location>
        <begin position="18"/>
        <end position="28"/>
    </location>
</feature>
<dbReference type="AlphaFoldDB" id="A0AAV4MHC8"/>